<comment type="similarity">
    <text evidence="4 14">Belongs to the PP2C family.</text>
</comment>
<keyword evidence="9 14" id="KW-0904">Protein phosphatase</keyword>
<dbReference type="GO" id="GO:0046872">
    <property type="term" value="F:metal ion binding"/>
    <property type="evidence" value="ECO:0007669"/>
    <property type="project" value="UniProtKB-KW"/>
</dbReference>
<comment type="cofactor">
    <cofactor evidence="1">
        <name>Mn(2+)</name>
        <dbReference type="ChEBI" id="CHEBI:29035"/>
    </cofactor>
</comment>
<dbReference type="PROSITE" id="PS51746">
    <property type="entry name" value="PPM_2"/>
    <property type="match status" value="1"/>
</dbReference>
<evidence type="ECO:0000259" key="15">
    <source>
        <dbReference type="PROSITE" id="PS51746"/>
    </source>
</evidence>
<dbReference type="InterPro" id="IPR001932">
    <property type="entry name" value="PPM-type_phosphatase-like_dom"/>
</dbReference>
<evidence type="ECO:0000313" key="17">
    <source>
        <dbReference type="Proteomes" id="UP000692954"/>
    </source>
</evidence>
<evidence type="ECO:0000256" key="2">
    <source>
        <dbReference type="ARBA" id="ARBA00001946"/>
    </source>
</evidence>
<evidence type="ECO:0000256" key="4">
    <source>
        <dbReference type="ARBA" id="ARBA00006702"/>
    </source>
</evidence>
<evidence type="ECO:0000313" key="16">
    <source>
        <dbReference type="EMBL" id="CAD8126948.1"/>
    </source>
</evidence>
<proteinExistence type="inferred from homology"/>
<keyword evidence="7 14" id="KW-0378">Hydrolase</keyword>
<evidence type="ECO:0000256" key="7">
    <source>
        <dbReference type="ARBA" id="ARBA00022801"/>
    </source>
</evidence>
<evidence type="ECO:0000256" key="3">
    <source>
        <dbReference type="ARBA" id="ARBA00004170"/>
    </source>
</evidence>
<feature type="domain" description="PPM-type phosphatase" evidence="15">
    <location>
        <begin position="23"/>
        <end position="296"/>
    </location>
</feature>
<dbReference type="EC" id="3.1.3.16" evidence="5"/>
<sequence>MGPYLATPNVEKSTFKGENEQFIFAATHMQGWRNTMEDAHISKLDIEPGVSLFAVFDGHGGNEVAIFAERHFEEELLKNSNYKKKNYKQALIDTFLQIDQLLFKPEGQEELKQIKGNTEELQAGSTANVALIVGKKVYLANAGDSRAMLCRNNTPYDLSKDHKPDIEKEKRRIELAGGFVSNGRTNGNLSLSRALGDLEYKKDEKFRQDEQIIIAVPDVKEEEIQGNDKFLLMGCDGVFEIWEHEQIINYVNSQLKYKVTQEIIQQAAEGLLDQVIAKDTQNGTGCDNMTCIIVYFKQ</sequence>
<evidence type="ECO:0000256" key="13">
    <source>
        <dbReference type="ARBA" id="ARBA00048336"/>
    </source>
</evidence>
<dbReference type="EMBL" id="CAJJDN010000171">
    <property type="protein sequence ID" value="CAD8126948.1"/>
    <property type="molecule type" value="Genomic_DNA"/>
</dbReference>
<evidence type="ECO:0000256" key="6">
    <source>
        <dbReference type="ARBA" id="ARBA00022723"/>
    </source>
</evidence>
<evidence type="ECO:0000256" key="8">
    <source>
        <dbReference type="ARBA" id="ARBA00022842"/>
    </source>
</evidence>
<evidence type="ECO:0000256" key="1">
    <source>
        <dbReference type="ARBA" id="ARBA00001936"/>
    </source>
</evidence>
<dbReference type="InterPro" id="IPR000222">
    <property type="entry name" value="PP2C_BS"/>
</dbReference>
<dbReference type="SMART" id="SM00332">
    <property type="entry name" value="PP2Cc"/>
    <property type="match status" value="1"/>
</dbReference>
<gene>
    <name evidence="16" type="ORF">PSON_ATCC_30995.1.T1710128</name>
</gene>
<dbReference type="AlphaFoldDB" id="A0A8S1RG76"/>
<name>A0A8S1RG76_9CILI</name>
<keyword evidence="11" id="KW-0464">Manganese</keyword>
<evidence type="ECO:0000256" key="10">
    <source>
        <dbReference type="ARBA" id="ARBA00023136"/>
    </source>
</evidence>
<organism evidence="16 17">
    <name type="scientific">Paramecium sonneborni</name>
    <dbReference type="NCBI Taxonomy" id="65129"/>
    <lineage>
        <taxon>Eukaryota</taxon>
        <taxon>Sar</taxon>
        <taxon>Alveolata</taxon>
        <taxon>Ciliophora</taxon>
        <taxon>Intramacronucleata</taxon>
        <taxon>Oligohymenophorea</taxon>
        <taxon>Peniculida</taxon>
        <taxon>Parameciidae</taxon>
        <taxon>Paramecium</taxon>
    </lineage>
</organism>
<dbReference type="GO" id="GO:0004722">
    <property type="term" value="F:protein serine/threonine phosphatase activity"/>
    <property type="evidence" value="ECO:0007669"/>
    <property type="project" value="UniProtKB-EC"/>
</dbReference>
<dbReference type="InterPro" id="IPR015655">
    <property type="entry name" value="PP2C"/>
</dbReference>
<keyword evidence="17" id="KW-1185">Reference proteome</keyword>
<evidence type="ECO:0000256" key="11">
    <source>
        <dbReference type="ARBA" id="ARBA00023211"/>
    </source>
</evidence>
<reference evidence="16" key="1">
    <citation type="submission" date="2021-01" db="EMBL/GenBank/DDBJ databases">
        <authorList>
            <consortium name="Genoscope - CEA"/>
            <person name="William W."/>
        </authorList>
    </citation>
    <scope>NUCLEOTIDE SEQUENCE</scope>
</reference>
<dbReference type="PROSITE" id="PS01032">
    <property type="entry name" value="PPM_1"/>
    <property type="match status" value="1"/>
</dbReference>
<dbReference type="OrthoDB" id="10264738at2759"/>
<evidence type="ECO:0000256" key="12">
    <source>
        <dbReference type="ARBA" id="ARBA00047761"/>
    </source>
</evidence>
<dbReference type="FunFam" id="3.60.40.10:FF:000064">
    <property type="entry name" value="Protein phosphatase 2C 1"/>
    <property type="match status" value="1"/>
</dbReference>
<dbReference type="Pfam" id="PF00481">
    <property type="entry name" value="PP2C"/>
    <property type="match status" value="1"/>
</dbReference>
<keyword evidence="6" id="KW-0479">Metal-binding</keyword>
<accession>A0A8S1RG76</accession>
<dbReference type="CDD" id="cd00143">
    <property type="entry name" value="PP2Cc"/>
    <property type="match status" value="1"/>
</dbReference>
<dbReference type="Proteomes" id="UP000692954">
    <property type="component" value="Unassembled WGS sequence"/>
</dbReference>
<protein>
    <recommendedName>
        <fullName evidence="5">protein-serine/threonine phosphatase</fullName>
        <ecNumber evidence="5">3.1.3.16</ecNumber>
    </recommendedName>
</protein>
<keyword evidence="8" id="KW-0460">Magnesium</keyword>
<dbReference type="PANTHER" id="PTHR13832">
    <property type="entry name" value="PROTEIN PHOSPHATASE 2C"/>
    <property type="match status" value="1"/>
</dbReference>
<dbReference type="PANTHER" id="PTHR13832:SF803">
    <property type="entry name" value="PROTEIN PHOSPHATASE 1G"/>
    <property type="match status" value="1"/>
</dbReference>
<comment type="cofactor">
    <cofactor evidence="2">
        <name>Mg(2+)</name>
        <dbReference type="ChEBI" id="CHEBI:18420"/>
    </cofactor>
</comment>
<comment type="catalytic activity">
    <reaction evidence="13">
        <text>O-phospho-L-threonyl-[protein] + H2O = L-threonyl-[protein] + phosphate</text>
        <dbReference type="Rhea" id="RHEA:47004"/>
        <dbReference type="Rhea" id="RHEA-COMP:11060"/>
        <dbReference type="Rhea" id="RHEA-COMP:11605"/>
        <dbReference type="ChEBI" id="CHEBI:15377"/>
        <dbReference type="ChEBI" id="CHEBI:30013"/>
        <dbReference type="ChEBI" id="CHEBI:43474"/>
        <dbReference type="ChEBI" id="CHEBI:61977"/>
        <dbReference type="EC" id="3.1.3.16"/>
    </reaction>
</comment>
<evidence type="ECO:0000256" key="14">
    <source>
        <dbReference type="RuleBase" id="RU003465"/>
    </source>
</evidence>
<dbReference type="GO" id="GO:0016020">
    <property type="term" value="C:membrane"/>
    <property type="evidence" value="ECO:0007669"/>
    <property type="project" value="UniProtKB-SubCell"/>
</dbReference>
<evidence type="ECO:0000256" key="9">
    <source>
        <dbReference type="ARBA" id="ARBA00022912"/>
    </source>
</evidence>
<comment type="caution">
    <text evidence="16">The sequence shown here is derived from an EMBL/GenBank/DDBJ whole genome shotgun (WGS) entry which is preliminary data.</text>
</comment>
<evidence type="ECO:0000256" key="5">
    <source>
        <dbReference type="ARBA" id="ARBA00013081"/>
    </source>
</evidence>
<keyword evidence="10" id="KW-0472">Membrane</keyword>
<comment type="catalytic activity">
    <reaction evidence="12">
        <text>O-phospho-L-seryl-[protein] + H2O = L-seryl-[protein] + phosphate</text>
        <dbReference type="Rhea" id="RHEA:20629"/>
        <dbReference type="Rhea" id="RHEA-COMP:9863"/>
        <dbReference type="Rhea" id="RHEA-COMP:11604"/>
        <dbReference type="ChEBI" id="CHEBI:15377"/>
        <dbReference type="ChEBI" id="CHEBI:29999"/>
        <dbReference type="ChEBI" id="CHEBI:43474"/>
        <dbReference type="ChEBI" id="CHEBI:83421"/>
        <dbReference type="EC" id="3.1.3.16"/>
    </reaction>
</comment>
<comment type="subcellular location">
    <subcellularLocation>
        <location evidence="3">Membrane</location>
        <topology evidence="3">Peripheral membrane protein</topology>
    </subcellularLocation>
</comment>